<proteinExistence type="predicted"/>
<accession>A0ABQ4SPB8</accession>
<protein>
    <submittedName>
        <fullName evidence="1">Uncharacterized protein</fullName>
    </submittedName>
</protein>
<comment type="caution">
    <text evidence="1">The sequence shown here is derived from an EMBL/GenBank/DDBJ whole genome shotgun (WGS) entry which is preliminary data.</text>
</comment>
<reference evidence="1" key="1">
    <citation type="journal article" date="2021" name="Front. Microbiol.">
        <title>Comprehensive Comparative Genomics and Phenotyping of Methylobacterium Species.</title>
        <authorList>
            <person name="Alessa O."/>
            <person name="Ogura Y."/>
            <person name="Fujitani Y."/>
            <person name="Takami H."/>
            <person name="Hayashi T."/>
            <person name="Sahin N."/>
            <person name="Tani A."/>
        </authorList>
    </citation>
    <scope>NUCLEOTIDE SEQUENCE</scope>
    <source>
        <strain evidence="1">DSM 17168</strain>
    </source>
</reference>
<name>A0ABQ4SPB8_9HYPH</name>
<dbReference type="Proteomes" id="UP001055153">
    <property type="component" value="Unassembled WGS sequence"/>
</dbReference>
<organism evidence="1 2">
    <name type="scientific">Methylobacterium isbiliense</name>
    <dbReference type="NCBI Taxonomy" id="315478"/>
    <lineage>
        <taxon>Bacteria</taxon>
        <taxon>Pseudomonadati</taxon>
        <taxon>Pseudomonadota</taxon>
        <taxon>Alphaproteobacteria</taxon>
        <taxon>Hyphomicrobiales</taxon>
        <taxon>Methylobacteriaceae</taxon>
        <taxon>Methylobacterium</taxon>
    </lineage>
</organism>
<keyword evidence="2" id="KW-1185">Reference proteome</keyword>
<reference evidence="1" key="2">
    <citation type="submission" date="2021-08" db="EMBL/GenBank/DDBJ databases">
        <authorList>
            <person name="Tani A."/>
            <person name="Ola A."/>
            <person name="Ogura Y."/>
            <person name="Katsura K."/>
            <person name="Hayashi T."/>
        </authorList>
    </citation>
    <scope>NUCLEOTIDE SEQUENCE</scope>
    <source>
        <strain evidence="1">DSM 17168</strain>
    </source>
</reference>
<evidence type="ECO:0000313" key="1">
    <source>
        <dbReference type="EMBL" id="GJE03680.1"/>
    </source>
</evidence>
<evidence type="ECO:0000313" key="2">
    <source>
        <dbReference type="Proteomes" id="UP001055153"/>
    </source>
</evidence>
<sequence length="74" mass="7940">MFEMVRSSMTLFFQGRLFAEPGKVYRQTAIGAVATAVILVVIGKLGLSLAVAAAAAGFIGGALQPYLFKDLRYR</sequence>
<dbReference type="EMBL" id="BPQQ01000086">
    <property type="protein sequence ID" value="GJE03680.1"/>
    <property type="molecule type" value="Genomic_DNA"/>
</dbReference>
<gene>
    <name evidence="1" type="ORF">GMJLKIPL_5637</name>
</gene>